<sequence length="392" mass="43064">MKKGLLIIPVLASTLLLGGCGNQSSPQHKGTDSTQTSKVAKNSHVSHASSKAQQSSEEDQGLWNQSKSQKLAAYMQTWGNAMGQHYESYGPNHDTNFYGCAFPSQLDQILLKVDNQTVTMKWSNDGTGNATYNIVGIYCDSANAKPMDAHLYFFTFHDDEPVVLVTQQTNGNIMKSNANQPDDGLHFKETANKDLKNAFKQIANGETPAAPSGTDTANNFDSSVATSSSSKTSSNSNSNDDQNVPDNFPSNMQGTWYTYDSMSDQVITLKIDGNKVTSEGITLEVHKITPDQIKQNTANPPSSDSSHRYWAYFKSSNGWLNVYGWYQSAGTGTFYKVDTEDVNGQQVPVLEQASGTAMNIDHKYYQSKNMAMQQKDHNQSSQNQDTQTADDD</sequence>
<reference evidence="4" key="2">
    <citation type="submission" date="2021-04" db="EMBL/GenBank/DDBJ databases">
        <authorList>
            <person name="Gilroy R."/>
        </authorList>
    </citation>
    <scope>NUCLEOTIDE SEQUENCE</scope>
    <source>
        <strain evidence="4">6627</strain>
    </source>
</reference>
<feature type="region of interest" description="Disordered" evidence="1">
    <location>
        <begin position="371"/>
        <end position="392"/>
    </location>
</feature>
<feature type="chain" id="PRO_5038536100" evidence="2">
    <location>
        <begin position="19"/>
        <end position="392"/>
    </location>
</feature>
<evidence type="ECO:0000259" key="3">
    <source>
        <dbReference type="Pfam" id="PF15983"/>
    </source>
</evidence>
<protein>
    <submittedName>
        <fullName evidence="4">DUF4767 domain-containing protein</fullName>
    </submittedName>
</protein>
<feature type="compositionally biased region" description="Polar residues" evidence="1">
    <location>
        <begin position="22"/>
        <end position="55"/>
    </location>
</feature>
<dbReference type="AlphaFoldDB" id="A0A9D1UXM2"/>
<keyword evidence="2" id="KW-0732">Signal</keyword>
<accession>A0A9D1UXM2</accession>
<organism evidence="4 5">
    <name type="scientific">Candidatus Ligilactobacillus excrementigallinarum</name>
    <dbReference type="NCBI Taxonomy" id="2838641"/>
    <lineage>
        <taxon>Bacteria</taxon>
        <taxon>Bacillati</taxon>
        <taxon>Bacillota</taxon>
        <taxon>Bacilli</taxon>
        <taxon>Lactobacillales</taxon>
        <taxon>Lactobacillaceae</taxon>
        <taxon>Ligilactobacillus</taxon>
    </lineage>
</organism>
<dbReference type="PROSITE" id="PS51257">
    <property type="entry name" value="PROKAR_LIPOPROTEIN"/>
    <property type="match status" value="1"/>
</dbReference>
<name>A0A9D1UXM2_9LACO</name>
<feature type="region of interest" description="Disordered" evidence="1">
    <location>
        <begin position="22"/>
        <end position="63"/>
    </location>
</feature>
<dbReference type="InterPro" id="IPR031927">
    <property type="entry name" value="DUF4767"/>
</dbReference>
<evidence type="ECO:0000256" key="2">
    <source>
        <dbReference type="SAM" id="SignalP"/>
    </source>
</evidence>
<proteinExistence type="predicted"/>
<reference evidence="4" key="1">
    <citation type="journal article" date="2021" name="PeerJ">
        <title>Extensive microbial diversity within the chicken gut microbiome revealed by metagenomics and culture.</title>
        <authorList>
            <person name="Gilroy R."/>
            <person name="Ravi A."/>
            <person name="Getino M."/>
            <person name="Pursley I."/>
            <person name="Horton D.L."/>
            <person name="Alikhan N.F."/>
            <person name="Baker D."/>
            <person name="Gharbi K."/>
            <person name="Hall N."/>
            <person name="Watson M."/>
            <person name="Adriaenssens E.M."/>
            <person name="Foster-Nyarko E."/>
            <person name="Jarju S."/>
            <person name="Secka A."/>
            <person name="Antonio M."/>
            <person name="Oren A."/>
            <person name="Chaudhuri R.R."/>
            <person name="La Ragione R."/>
            <person name="Hildebrand F."/>
            <person name="Pallen M.J."/>
        </authorList>
    </citation>
    <scope>NUCLEOTIDE SEQUENCE</scope>
    <source>
        <strain evidence="4">6627</strain>
    </source>
</reference>
<dbReference type="EMBL" id="DXFP01000051">
    <property type="protein sequence ID" value="HIX02174.1"/>
    <property type="molecule type" value="Genomic_DNA"/>
</dbReference>
<comment type="caution">
    <text evidence="4">The sequence shown here is derived from an EMBL/GenBank/DDBJ whole genome shotgun (WGS) entry which is preliminary data.</text>
</comment>
<feature type="domain" description="DUF4767" evidence="3">
    <location>
        <begin position="62"/>
        <end position="203"/>
    </location>
</feature>
<feature type="region of interest" description="Disordered" evidence="1">
    <location>
        <begin position="205"/>
        <end position="252"/>
    </location>
</feature>
<feature type="compositionally biased region" description="Low complexity" evidence="1">
    <location>
        <begin position="218"/>
        <end position="247"/>
    </location>
</feature>
<evidence type="ECO:0000256" key="1">
    <source>
        <dbReference type="SAM" id="MobiDB-lite"/>
    </source>
</evidence>
<gene>
    <name evidence="4" type="ORF">H9861_05400</name>
</gene>
<feature type="compositionally biased region" description="Polar residues" evidence="1">
    <location>
        <begin position="379"/>
        <end position="392"/>
    </location>
</feature>
<evidence type="ECO:0000313" key="5">
    <source>
        <dbReference type="Proteomes" id="UP000823963"/>
    </source>
</evidence>
<dbReference type="Pfam" id="PF15983">
    <property type="entry name" value="DUF4767"/>
    <property type="match status" value="1"/>
</dbReference>
<evidence type="ECO:0000313" key="4">
    <source>
        <dbReference type="EMBL" id="HIX02174.1"/>
    </source>
</evidence>
<dbReference type="Proteomes" id="UP000823963">
    <property type="component" value="Unassembled WGS sequence"/>
</dbReference>
<feature type="signal peptide" evidence="2">
    <location>
        <begin position="1"/>
        <end position="18"/>
    </location>
</feature>